<keyword evidence="5" id="KW-0479">Metal-binding</keyword>
<name>B7API4_9FIRM</name>
<evidence type="ECO:0000256" key="8">
    <source>
        <dbReference type="ARBA" id="ARBA00023027"/>
    </source>
</evidence>
<protein>
    <recommendedName>
        <fullName evidence="4">NAD(+) diphosphatase</fullName>
        <ecNumber evidence="4">3.6.1.22</ecNumber>
    </recommendedName>
</protein>
<keyword evidence="8" id="KW-0520">NAD</keyword>
<dbReference type="InterPro" id="IPR000086">
    <property type="entry name" value="NUDIX_hydrolase_dom"/>
</dbReference>
<organism evidence="11 12">
    <name type="scientific">[Bacteroides] pectinophilus ATCC 43243</name>
    <dbReference type="NCBI Taxonomy" id="483218"/>
    <lineage>
        <taxon>Bacteria</taxon>
        <taxon>Bacillati</taxon>
        <taxon>Bacillota</taxon>
        <taxon>Clostridia</taxon>
        <taxon>Eubacteriales</taxon>
    </lineage>
</organism>
<dbReference type="Gene3D" id="3.90.79.20">
    <property type="match status" value="1"/>
</dbReference>
<dbReference type="PANTHER" id="PTHR42904">
    <property type="entry name" value="NUDIX HYDROLASE, NUDC SUBFAMILY"/>
    <property type="match status" value="1"/>
</dbReference>
<evidence type="ECO:0000259" key="10">
    <source>
        <dbReference type="PROSITE" id="PS51462"/>
    </source>
</evidence>
<dbReference type="Gene3D" id="3.90.79.10">
    <property type="entry name" value="Nucleoside Triphosphate Pyrophosphohydrolase"/>
    <property type="match status" value="1"/>
</dbReference>
<evidence type="ECO:0000313" key="12">
    <source>
        <dbReference type="Proteomes" id="UP000003136"/>
    </source>
</evidence>
<dbReference type="InterPro" id="IPR050241">
    <property type="entry name" value="NAD-cap_RNA_hydrolase_NudC"/>
</dbReference>
<dbReference type="InterPro" id="IPR015797">
    <property type="entry name" value="NUDIX_hydrolase-like_dom_sf"/>
</dbReference>
<dbReference type="GO" id="GO:0019677">
    <property type="term" value="P:NAD+ catabolic process"/>
    <property type="evidence" value="ECO:0007669"/>
    <property type="project" value="TreeGrafter"/>
</dbReference>
<evidence type="ECO:0000256" key="1">
    <source>
        <dbReference type="ARBA" id="ARBA00001946"/>
    </source>
</evidence>
<accession>B7API4</accession>
<dbReference type="PROSITE" id="PS00893">
    <property type="entry name" value="NUDIX_BOX"/>
    <property type="match status" value="1"/>
</dbReference>
<dbReference type="eggNOG" id="COG2816">
    <property type="taxonomic scope" value="Bacteria"/>
</dbReference>
<dbReference type="Pfam" id="PF00293">
    <property type="entry name" value="NUDIX"/>
    <property type="match status" value="1"/>
</dbReference>
<dbReference type="STRING" id="483218.BACPEC_00590"/>
<evidence type="ECO:0000256" key="2">
    <source>
        <dbReference type="ARBA" id="ARBA00001947"/>
    </source>
</evidence>
<evidence type="ECO:0000256" key="9">
    <source>
        <dbReference type="ARBA" id="ARBA00023679"/>
    </source>
</evidence>
<evidence type="ECO:0000256" key="3">
    <source>
        <dbReference type="ARBA" id="ARBA00009595"/>
    </source>
</evidence>
<keyword evidence="7" id="KW-0460">Magnesium</keyword>
<dbReference type="SUPFAM" id="SSF55811">
    <property type="entry name" value="Nudix"/>
    <property type="match status" value="1"/>
</dbReference>
<comment type="cofactor">
    <cofactor evidence="1">
        <name>Mg(2+)</name>
        <dbReference type="ChEBI" id="CHEBI:18420"/>
    </cofactor>
</comment>
<dbReference type="GO" id="GO:0035529">
    <property type="term" value="F:NADH pyrophosphatase activity"/>
    <property type="evidence" value="ECO:0007669"/>
    <property type="project" value="TreeGrafter"/>
</dbReference>
<keyword evidence="12" id="KW-1185">Reference proteome</keyword>
<dbReference type="Proteomes" id="UP000003136">
    <property type="component" value="Unassembled WGS sequence"/>
</dbReference>
<dbReference type="InterPro" id="IPR049734">
    <property type="entry name" value="NudC-like_C"/>
</dbReference>
<feature type="domain" description="Nudix hydrolase" evidence="10">
    <location>
        <begin position="157"/>
        <end position="281"/>
    </location>
</feature>
<dbReference type="PROSITE" id="PS51462">
    <property type="entry name" value="NUDIX"/>
    <property type="match status" value="1"/>
</dbReference>
<evidence type="ECO:0000256" key="7">
    <source>
        <dbReference type="ARBA" id="ARBA00022842"/>
    </source>
</evidence>
<dbReference type="HOGENOM" id="CLU_037162_0_1_9"/>
<evidence type="ECO:0000256" key="4">
    <source>
        <dbReference type="ARBA" id="ARBA00012381"/>
    </source>
</evidence>
<evidence type="ECO:0000313" key="11">
    <source>
        <dbReference type="EMBL" id="EEC58458.1"/>
    </source>
</evidence>
<reference evidence="11 12" key="2">
    <citation type="submission" date="2008-11" db="EMBL/GenBank/DDBJ databases">
        <authorList>
            <person name="Fulton L."/>
            <person name="Clifton S."/>
            <person name="Fulton B."/>
            <person name="Xu J."/>
            <person name="Minx P."/>
            <person name="Pepin K.H."/>
            <person name="Johnson M."/>
            <person name="Bhonagiri V."/>
            <person name="Nash W.E."/>
            <person name="Mardis E.R."/>
            <person name="Wilson R.K."/>
        </authorList>
    </citation>
    <scope>NUCLEOTIDE SEQUENCE [LARGE SCALE GENOMIC DNA]</scope>
    <source>
        <strain evidence="11 12">ATCC 43243</strain>
    </source>
</reference>
<dbReference type="AlphaFoldDB" id="B7API4"/>
<dbReference type="EMBL" id="ABVQ01000034">
    <property type="protein sequence ID" value="EEC58458.1"/>
    <property type="molecule type" value="Genomic_DNA"/>
</dbReference>
<gene>
    <name evidence="11" type="ORF">BACPEC_00590</name>
</gene>
<dbReference type="NCBIfam" id="NF001299">
    <property type="entry name" value="PRK00241.1"/>
    <property type="match status" value="1"/>
</dbReference>
<dbReference type="EC" id="3.6.1.22" evidence="4"/>
<dbReference type="CDD" id="cd03429">
    <property type="entry name" value="NUDIX_NADH_pyrophosphatase_Nudt13"/>
    <property type="match status" value="1"/>
</dbReference>
<comment type="catalytic activity">
    <reaction evidence="9">
        <text>a 5'-end NAD(+)-phospho-ribonucleoside in mRNA + H2O = a 5'-end phospho-adenosine-phospho-ribonucleoside in mRNA + beta-nicotinamide D-ribonucleotide + 2 H(+)</text>
        <dbReference type="Rhea" id="RHEA:60876"/>
        <dbReference type="Rhea" id="RHEA-COMP:15698"/>
        <dbReference type="Rhea" id="RHEA-COMP:15719"/>
        <dbReference type="ChEBI" id="CHEBI:14649"/>
        <dbReference type="ChEBI" id="CHEBI:15377"/>
        <dbReference type="ChEBI" id="CHEBI:15378"/>
        <dbReference type="ChEBI" id="CHEBI:144029"/>
        <dbReference type="ChEBI" id="CHEBI:144051"/>
    </reaction>
    <physiologicalReaction direction="left-to-right" evidence="9">
        <dbReference type="Rhea" id="RHEA:60877"/>
    </physiologicalReaction>
</comment>
<sequence>MEIIMIQDIEPHIYKNEYRPVPPGKDALILAYKGRKILLKDDPEGVPRILYPTFSELEAYVPDIYSTYTYLFTIDSCHYYLVPEFDETLLPDYSYEEISRLRTALPMYRAFAGVTGMQLNNWYSSRRFCGHCGQHLVHSDKERMMYCPECGCIEYPKICPAVIVGVINKDRLLVSKYAGRSYKNYALIAGFNEIGEPIEDTVRREVMEEVGLKVKNIRFYKSQPWSFSDTLLMGFFCELDGSEDITLDETELSMAAWLTRDELPGEADISLTREMMQQFKSGAIHV</sequence>
<dbReference type="InterPro" id="IPR015376">
    <property type="entry name" value="Znr_NADH_PPase"/>
</dbReference>
<dbReference type="GO" id="GO:0006742">
    <property type="term" value="P:NADP+ catabolic process"/>
    <property type="evidence" value="ECO:0007669"/>
    <property type="project" value="TreeGrafter"/>
</dbReference>
<dbReference type="Pfam" id="PF09297">
    <property type="entry name" value="Zn_ribbon_NUD"/>
    <property type="match status" value="1"/>
</dbReference>
<evidence type="ECO:0000256" key="5">
    <source>
        <dbReference type="ARBA" id="ARBA00022723"/>
    </source>
</evidence>
<dbReference type="InterPro" id="IPR020084">
    <property type="entry name" value="NUDIX_hydrolase_CS"/>
</dbReference>
<reference evidence="11 12" key="1">
    <citation type="submission" date="2008-11" db="EMBL/GenBank/DDBJ databases">
        <title>Draft genome sequence of Bacteroides pectinophilus (ATCC 43243).</title>
        <authorList>
            <person name="Sudarsanam P."/>
            <person name="Ley R."/>
            <person name="Guruge J."/>
            <person name="Turnbaugh P.J."/>
            <person name="Mahowald M."/>
            <person name="Liep D."/>
            <person name="Gordon J."/>
        </authorList>
    </citation>
    <scope>NUCLEOTIDE SEQUENCE [LARGE SCALE GENOMIC DNA]</scope>
    <source>
        <strain evidence="11 12">ATCC 43243</strain>
    </source>
</reference>
<dbReference type="GO" id="GO:0005829">
    <property type="term" value="C:cytosol"/>
    <property type="evidence" value="ECO:0007669"/>
    <property type="project" value="TreeGrafter"/>
</dbReference>
<keyword evidence="6" id="KW-0378">Hydrolase</keyword>
<comment type="similarity">
    <text evidence="3">Belongs to the Nudix hydrolase family. NudC subfamily.</text>
</comment>
<proteinExistence type="inferred from homology"/>
<dbReference type="GO" id="GO:0046872">
    <property type="term" value="F:metal ion binding"/>
    <property type="evidence" value="ECO:0007669"/>
    <property type="project" value="UniProtKB-KW"/>
</dbReference>
<comment type="cofactor">
    <cofactor evidence="2">
        <name>Zn(2+)</name>
        <dbReference type="ChEBI" id="CHEBI:29105"/>
    </cofactor>
</comment>
<evidence type="ECO:0000256" key="6">
    <source>
        <dbReference type="ARBA" id="ARBA00022801"/>
    </source>
</evidence>
<dbReference type="PANTHER" id="PTHR42904:SF6">
    <property type="entry name" value="NAD-CAPPED RNA HYDROLASE NUDT12"/>
    <property type="match status" value="1"/>
</dbReference>